<feature type="transmembrane region" description="Helical" evidence="8">
    <location>
        <begin position="358"/>
        <end position="380"/>
    </location>
</feature>
<feature type="transmembrane region" description="Helical" evidence="8">
    <location>
        <begin position="230"/>
        <end position="247"/>
    </location>
</feature>
<dbReference type="GO" id="GO:0030395">
    <property type="term" value="F:lactose binding"/>
    <property type="evidence" value="ECO:0007669"/>
    <property type="project" value="TreeGrafter"/>
</dbReference>
<organism evidence="9">
    <name type="scientific">Staphylococcus caeli</name>
    <dbReference type="NCBI Taxonomy" id="2201815"/>
    <lineage>
        <taxon>Bacteria</taxon>
        <taxon>Bacillati</taxon>
        <taxon>Bacillota</taxon>
        <taxon>Bacilli</taxon>
        <taxon>Bacillales</taxon>
        <taxon>Staphylococcaceae</taxon>
        <taxon>Staphylococcus</taxon>
    </lineage>
</organism>
<comment type="subcellular location">
    <subcellularLocation>
        <location evidence="1">Cell inner membrane</location>
        <topology evidence="1">Multi-pass membrane protein</topology>
    </subcellularLocation>
</comment>
<dbReference type="PANTHER" id="PTHR23522:SF10">
    <property type="entry name" value="3-PHENYLPROPIONIC ACID TRANSPORTER-RELATED"/>
    <property type="match status" value="1"/>
</dbReference>
<feature type="transmembrane region" description="Helical" evidence="8">
    <location>
        <begin position="21"/>
        <end position="37"/>
    </location>
</feature>
<evidence type="ECO:0000256" key="1">
    <source>
        <dbReference type="ARBA" id="ARBA00004429"/>
    </source>
</evidence>
<feature type="transmembrane region" description="Helical" evidence="8">
    <location>
        <begin position="269"/>
        <end position="288"/>
    </location>
</feature>
<dbReference type="GO" id="GO:0005886">
    <property type="term" value="C:plasma membrane"/>
    <property type="evidence" value="ECO:0007669"/>
    <property type="project" value="UniProtKB-SubCell"/>
</dbReference>
<dbReference type="SUPFAM" id="SSF103473">
    <property type="entry name" value="MFS general substrate transporter"/>
    <property type="match status" value="1"/>
</dbReference>
<evidence type="ECO:0000256" key="3">
    <source>
        <dbReference type="ARBA" id="ARBA00022475"/>
    </source>
</evidence>
<feature type="transmembrane region" description="Helical" evidence="8">
    <location>
        <begin position="85"/>
        <end position="105"/>
    </location>
</feature>
<keyword evidence="4" id="KW-0997">Cell inner membrane</keyword>
<keyword evidence="7 8" id="KW-0472">Membrane</keyword>
<dbReference type="AlphaFoldDB" id="A0A2U8RLI6"/>
<dbReference type="Gene3D" id="1.20.1250.20">
    <property type="entry name" value="MFS general substrate transporter like domains"/>
    <property type="match status" value="2"/>
</dbReference>
<feature type="transmembrane region" description="Helical" evidence="8">
    <location>
        <begin position="180"/>
        <end position="200"/>
    </location>
</feature>
<feature type="transmembrane region" description="Helical" evidence="8">
    <location>
        <begin position="392"/>
        <end position="410"/>
    </location>
</feature>
<evidence type="ECO:0000256" key="8">
    <source>
        <dbReference type="SAM" id="Phobius"/>
    </source>
</evidence>
<proteinExistence type="predicted"/>
<dbReference type="Pfam" id="PF01306">
    <property type="entry name" value="LacY_symp"/>
    <property type="match status" value="1"/>
</dbReference>
<keyword evidence="5 8" id="KW-0812">Transmembrane</keyword>
<protein>
    <submittedName>
        <fullName evidence="9">Lactose permease</fullName>
    </submittedName>
</protein>
<feature type="transmembrane region" description="Helical" evidence="8">
    <location>
        <begin position="155"/>
        <end position="174"/>
    </location>
</feature>
<keyword evidence="6 8" id="KW-1133">Transmembrane helix</keyword>
<name>A0A2U8RLI6_9STAP</name>
<keyword evidence="2" id="KW-0813">Transport</keyword>
<evidence type="ECO:0000256" key="2">
    <source>
        <dbReference type="ARBA" id="ARBA00022448"/>
    </source>
</evidence>
<dbReference type="PANTHER" id="PTHR23522">
    <property type="entry name" value="BLL5896 PROTEIN"/>
    <property type="match status" value="1"/>
</dbReference>
<keyword evidence="3" id="KW-1003">Cell membrane</keyword>
<dbReference type="GO" id="GO:0015528">
    <property type="term" value="F:lactose:proton symporter activity"/>
    <property type="evidence" value="ECO:0007669"/>
    <property type="project" value="TreeGrafter"/>
</dbReference>
<evidence type="ECO:0000256" key="7">
    <source>
        <dbReference type="ARBA" id="ARBA00023136"/>
    </source>
</evidence>
<evidence type="ECO:0000256" key="4">
    <source>
        <dbReference type="ARBA" id="ARBA00022519"/>
    </source>
</evidence>
<feature type="transmembrane region" description="Helical" evidence="8">
    <location>
        <begin position="111"/>
        <end position="135"/>
    </location>
</feature>
<evidence type="ECO:0000313" key="9">
    <source>
        <dbReference type="EMBL" id="AWM30225.1"/>
    </source>
</evidence>
<dbReference type="InterPro" id="IPR000576">
    <property type="entry name" value="LacY/RafB_perm_fam"/>
</dbReference>
<feature type="transmembrane region" description="Helical" evidence="8">
    <location>
        <begin position="57"/>
        <end position="76"/>
    </location>
</feature>
<reference evidence="9" key="1">
    <citation type="submission" date="2018-03" db="EMBL/GenBank/DDBJ databases">
        <title>A novel mecC allotype, mecC3, in a new Staphylococcus species, Staphylococcus caeli.</title>
        <authorList>
            <person name="MacFadyen A.C."/>
            <person name="Harrison E.M."/>
            <person name="Morgan F.J.E."/>
            <person name="Parkhill J."/>
            <person name="Holmes M.A."/>
            <person name="Paterson G.K."/>
        </authorList>
    </citation>
    <scope>NUCLEOTIDE SEQUENCE</scope>
    <source>
        <strain evidence="9">82B</strain>
    </source>
</reference>
<dbReference type="PRINTS" id="PR00174">
    <property type="entry name" value="LACYSMPORT"/>
</dbReference>
<feature type="transmembrane region" description="Helical" evidence="8">
    <location>
        <begin position="300"/>
        <end position="317"/>
    </location>
</feature>
<sequence length="419" mass="47729">MTLRNFFSEFISNKSYFKNSITFFLFFAAWGIWWPFFQIWLSSKENGLGLPNTEIGIIYSINSVTALLFIFIYGIIQDKIGINRILLVICSIITSFTGPFFILFYEPFLNSHFYIVSIVGSVFLSSGFLAAMGLYEAVIEKFSRAFDFNYGKSRAWGSLGYAIASLISGSLYIISPSLTFGISSLFSMTLAIILIFYQPIKENKLPKQKIFTDTAIKFADLSHLFKSSKFLLFVLIIFFTCPLYLIFEQQLFPSYFLKFAPENYNGEKIYSIFTSLQVFIEVLVLMLAEKIISIIGIKKTLILSLIIMVLRIGLSILTDDFVIISVIKVIHAFEIPIFILSVFKYITMHFSTRLSATVYLIGYIMIVELGQIIFSTPIGIFQDYFSYKTTFILLFLIILSTTIGSTIALLNDKVNSPLK</sequence>
<accession>A0A2U8RLI6</accession>
<evidence type="ECO:0000256" key="6">
    <source>
        <dbReference type="ARBA" id="ARBA00022989"/>
    </source>
</evidence>
<dbReference type="InterPro" id="IPR036259">
    <property type="entry name" value="MFS_trans_sf"/>
</dbReference>
<dbReference type="NCBIfam" id="TIGR00882">
    <property type="entry name" value="2A0105"/>
    <property type="match status" value="1"/>
</dbReference>
<gene>
    <name evidence="9" type="primary">lacY</name>
    <name evidence="9" type="ORF">SCC82B_00085</name>
</gene>
<feature type="transmembrane region" description="Helical" evidence="8">
    <location>
        <begin position="323"/>
        <end position="346"/>
    </location>
</feature>
<evidence type="ECO:0000256" key="5">
    <source>
        <dbReference type="ARBA" id="ARBA00022692"/>
    </source>
</evidence>
<dbReference type="EMBL" id="MH155596">
    <property type="protein sequence ID" value="AWM30225.1"/>
    <property type="molecule type" value="Genomic_DNA"/>
</dbReference>